<evidence type="ECO:0000259" key="3">
    <source>
        <dbReference type="Pfam" id="PF01557"/>
    </source>
</evidence>
<gene>
    <name evidence="4" type="ORF">A8C56_09230</name>
</gene>
<organism evidence="4 5">
    <name type="scientific">Niabella ginsenosidivorans</name>
    <dbReference type="NCBI Taxonomy" id="1176587"/>
    <lineage>
        <taxon>Bacteria</taxon>
        <taxon>Pseudomonadati</taxon>
        <taxon>Bacteroidota</taxon>
        <taxon>Chitinophagia</taxon>
        <taxon>Chitinophagales</taxon>
        <taxon>Chitinophagaceae</taxon>
        <taxon>Niabella</taxon>
    </lineage>
</organism>
<comment type="similarity">
    <text evidence="1">Belongs to the FAH family.</text>
</comment>
<protein>
    <submittedName>
        <fullName evidence="4">Ureidoglycolate lyase</fullName>
    </submittedName>
</protein>
<dbReference type="Pfam" id="PF01557">
    <property type="entry name" value="FAA_hydrolase"/>
    <property type="match status" value="1"/>
</dbReference>
<dbReference type="KEGG" id="nia:A8C56_09230"/>
<dbReference type="InterPro" id="IPR051121">
    <property type="entry name" value="FAH"/>
</dbReference>
<dbReference type="Gene3D" id="3.90.850.10">
    <property type="entry name" value="Fumarylacetoacetase-like, C-terminal domain"/>
    <property type="match status" value="1"/>
</dbReference>
<evidence type="ECO:0000256" key="1">
    <source>
        <dbReference type="ARBA" id="ARBA00010211"/>
    </source>
</evidence>
<dbReference type="RefSeq" id="WP_067754856.1">
    <property type="nucleotide sequence ID" value="NZ_CP015772.1"/>
</dbReference>
<keyword evidence="2" id="KW-0479">Metal-binding</keyword>
<evidence type="ECO:0000313" key="4">
    <source>
        <dbReference type="EMBL" id="ANH81134.1"/>
    </source>
</evidence>
<dbReference type="InterPro" id="IPR011234">
    <property type="entry name" value="Fumarylacetoacetase-like_C"/>
</dbReference>
<dbReference type="PANTHER" id="PTHR42796:SF4">
    <property type="entry name" value="FUMARYLACETOACETATE HYDROLASE DOMAIN-CONTAINING PROTEIN 2A"/>
    <property type="match status" value="1"/>
</dbReference>
<dbReference type="InterPro" id="IPR036663">
    <property type="entry name" value="Fumarylacetoacetase_C_sf"/>
</dbReference>
<dbReference type="OrthoDB" id="9805307at2"/>
<name>A0A1A9I3I8_9BACT</name>
<evidence type="ECO:0000313" key="5">
    <source>
        <dbReference type="Proteomes" id="UP000077667"/>
    </source>
</evidence>
<dbReference type="SUPFAM" id="SSF56529">
    <property type="entry name" value="FAH"/>
    <property type="match status" value="1"/>
</dbReference>
<dbReference type="EMBL" id="CP015772">
    <property type="protein sequence ID" value="ANH81134.1"/>
    <property type="molecule type" value="Genomic_DNA"/>
</dbReference>
<sequence length="285" mass="31192">MKLIRYRQAGAIKTGVIIDAVKYDTSGFGEDYNEAFFENNGLERLQQYIAGHKNSLQKIGDEVRLDAPVARPSKIICIGLNYADHAKETNATVPAEPVIFMKASTSWQGPDDDIMIPRGSEKTDWEVELAVVIGKKASYVEEAEAMDYAAGYLLLNDVSERAFQIERGGTWDKGKGCDTFSPAGPFLATKDEIADVDNLRLWLKVNGKIMQDGTTANLIFKLPYIISYVSQFMTLLPGDVISTGTPAGVGLGMSPQVYLKPGDVVELGIDGLGSSRQRVVAFNRQ</sequence>
<feature type="domain" description="Fumarylacetoacetase-like C-terminal" evidence="3">
    <location>
        <begin position="74"/>
        <end position="280"/>
    </location>
</feature>
<dbReference type="GO" id="GO:0016853">
    <property type="term" value="F:isomerase activity"/>
    <property type="evidence" value="ECO:0007669"/>
    <property type="project" value="UniProtKB-ARBA"/>
</dbReference>
<dbReference type="GO" id="GO:0046872">
    <property type="term" value="F:metal ion binding"/>
    <property type="evidence" value="ECO:0007669"/>
    <property type="project" value="UniProtKB-KW"/>
</dbReference>
<keyword evidence="5" id="KW-1185">Reference proteome</keyword>
<accession>A0A1A9I3I8</accession>
<evidence type="ECO:0000256" key="2">
    <source>
        <dbReference type="ARBA" id="ARBA00022723"/>
    </source>
</evidence>
<dbReference type="AlphaFoldDB" id="A0A1A9I3I8"/>
<dbReference type="FunFam" id="3.90.850.10:FF:000002">
    <property type="entry name" value="2-hydroxyhepta-2,4-diene-1,7-dioate isomerase"/>
    <property type="match status" value="1"/>
</dbReference>
<dbReference type="GO" id="GO:0019752">
    <property type="term" value="P:carboxylic acid metabolic process"/>
    <property type="evidence" value="ECO:0007669"/>
    <property type="project" value="UniProtKB-ARBA"/>
</dbReference>
<keyword evidence="4" id="KW-0456">Lyase</keyword>
<dbReference type="PANTHER" id="PTHR42796">
    <property type="entry name" value="FUMARYLACETOACETATE HYDROLASE DOMAIN-CONTAINING PROTEIN 2A-RELATED"/>
    <property type="match status" value="1"/>
</dbReference>
<reference evidence="4 5" key="1">
    <citation type="submission" date="2016-05" db="EMBL/GenBank/DDBJ databases">
        <title>Niabella ginsenosidivorans BS26 whole genome sequencing.</title>
        <authorList>
            <person name="Im W.T."/>
            <person name="Siddiqi M.Z."/>
        </authorList>
    </citation>
    <scope>NUCLEOTIDE SEQUENCE [LARGE SCALE GENOMIC DNA]</scope>
    <source>
        <strain evidence="4 5">BS26</strain>
    </source>
</reference>
<proteinExistence type="inferred from homology"/>
<dbReference type="STRING" id="1176587.A8C56_09230"/>
<dbReference type="GO" id="GO:0016829">
    <property type="term" value="F:lyase activity"/>
    <property type="evidence" value="ECO:0007669"/>
    <property type="project" value="UniProtKB-KW"/>
</dbReference>
<dbReference type="Proteomes" id="UP000077667">
    <property type="component" value="Chromosome"/>
</dbReference>